<dbReference type="InterPro" id="IPR001229">
    <property type="entry name" value="Jacalin-like_lectin_dom"/>
</dbReference>
<protein>
    <recommendedName>
        <fullName evidence="3">Jacalin-type lectin domain-containing protein</fullName>
    </recommendedName>
</protein>
<comment type="similarity">
    <text evidence="1">Belongs to the jacalin lectin family.</text>
</comment>
<dbReference type="PANTHER" id="PTHR47293:SF15">
    <property type="entry name" value="JACALIN-RELATED LECTIN 19"/>
    <property type="match status" value="1"/>
</dbReference>
<evidence type="ECO:0000256" key="1">
    <source>
        <dbReference type="ARBA" id="ARBA00006568"/>
    </source>
</evidence>
<dbReference type="Pfam" id="PF01419">
    <property type="entry name" value="Jacalin"/>
    <property type="match status" value="6"/>
</dbReference>
<name>A0A5N6NLD3_9ASTR</name>
<accession>A0A5N6NLD3</accession>
<feature type="domain" description="Jacalin-type lectin" evidence="3">
    <location>
        <begin position="168"/>
        <end position="310"/>
    </location>
</feature>
<dbReference type="InterPro" id="IPR033734">
    <property type="entry name" value="Jacalin-like_lectin_dom_plant"/>
</dbReference>
<feature type="domain" description="Jacalin-type lectin" evidence="3">
    <location>
        <begin position="871"/>
        <end position="1013"/>
    </location>
</feature>
<proteinExistence type="inferred from homology"/>
<gene>
    <name evidence="4" type="ORF">E3N88_21413</name>
</gene>
<evidence type="ECO:0000313" key="4">
    <source>
        <dbReference type="EMBL" id="KAD4889340.1"/>
    </source>
</evidence>
<dbReference type="GO" id="GO:0030246">
    <property type="term" value="F:carbohydrate binding"/>
    <property type="evidence" value="ECO:0007669"/>
    <property type="project" value="UniProtKB-KW"/>
</dbReference>
<dbReference type="EMBL" id="SZYD01000011">
    <property type="protein sequence ID" value="KAD4889340.1"/>
    <property type="molecule type" value="Genomic_DNA"/>
</dbReference>
<comment type="caution">
    <text evidence="4">The sequence shown here is derived from an EMBL/GenBank/DDBJ whole genome shotgun (WGS) entry which is preliminary data.</text>
</comment>
<dbReference type="CDD" id="cd09612">
    <property type="entry name" value="Jacalin"/>
    <property type="match status" value="6"/>
</dbReference>
<keyword evidence="2" id="KW-0430">Lectin</keyword>
<feature type="domain" description="Jacalin-type lectin" evidence="3">
    <location>
        <begin position="4"/>
        <end position="146"/>
    </location>
</feature>
<dbReference type="OrthoDB" id="4325201at2759"/>
<dbReference type="PROSITE" id="PS51752">
    <property type="entry name" value="JACALIN_LECTIN"/>
    <property type="match status" value="6"/>
</dbReference>
<dbReference type="FunFam" id="2.100.10.30:FF:000001">
    <property type="entry name" value="Jacalin-related lectin 33"/>
    <property type="match status" value="6"/>
</dbReference>
<dbReference type="Proteomes" id="UP000326396">
    <property type="component" value="Linkage Group LG19"/>
</dbReference>
<dbReference type="PANTHER" id="PTHR47293">
    <property type="entry name" value="JACALIN-RELATED LECTIN 3"/>
    <property type="match status" value="1"/>
</dbReference>
<evidence type="ECO:0000313" key="5">
    <source>
        <dbReference type="Proteomes" id="UP000326396"/>
    </source>
</evidence>
<organism evidence="4 5">
    <name type="scientific">Mikania micrantha</name>
    <name type="common">bitter vine</name>
    <dbReference type="NCBI Taxonomy" id="192012"/>
    <lineage>
        <taxon>Eukaryota</taxon>
        <taxon>Viridiplantae</taxon>
        <taxon>Streptophyta</taxon>
        <taxon>Embryophyta</taxon>
        <taxon>Tracheophyta</taxon>
        <taxon>Spermatophyta</taxon>
        <taxon>Magnoliopsida</taxon>
        <taxon>eudicotyledons</taxon>
        <taxon>Gunneridae</taxon>
        <taxon>Pentapetalae</taxon>
        <taxon>asterids</taxon>
        <taxon>campanulids</taxon>
        <taxon>Asterales</taxon>
        <taxon>Asteraceae</taxon>
        <taxon>Asteroideae</taxon>
        <taxon>Heliantheae alliance</taxon>
        <taxon>Eupatorieae</taxon>
        <taxon>Mikania</taxon>
    </lineage>
</organism>
<feature type="domain" description="Jacalin-type lectin" evidence="3">
    <location>
        <begin position="327"/>
        <end position="467"/>
    </location>
</feature>
<feature type="domain" description="Jacalin-type lectin" evidence="3">
    <location>
        <begin position="508"/>
        <end position="650"/>
    </location>
</feature>
<evidence type="ECO:0000259" key="3">
    <source>
        <dbReference type="PROSITE" id="PS51752"/>
    </source>
</evidence>
<dbReference type="SMART" id="SM00915">
    <property type="entry name" value="Jacalin"/>
    <property type="match status" value="6"/>
</dbReference>
<keyword evidence="5" id="KW-1185">Reference proteome</keyword>
<dbReference type="SUPFAM" id="SSF51101">
    <property type="entry name" value="Mannose-binding lectins"/>
    <property type="match status" value="6"/>
</dbReference>
<sequence>MDQSIMLAPWGGNGGHEWDDVVHNGVKEITLVYGRCIHSIQLTYDNNGKHFLAEKHGGIGGTKSAQIKLQFLDEILISVNGHYCPVVYGGSPVIRSLTFKTNKRILGPFGVEEGTPFNFMTNGGHIVGFVGRSGWFLDSLGFCLSSCKPSIYQRFQIMSKGFKPLDQSILLGPWGENGGDEWDDGVYSGVKETTLVYGGCIHSIQLTYDNNGKHFLAEKHGGIGGTKSAQIKLQFPDEILISVSGHYSPVIYGGSPVIRSLTFKTNKRTFGPFGVEEGTPFNFMSNGGRIVGFAGKSGWFLDSLEFYLSSRKPRFLKRLQRMFKDQSIMLAPWGGNGGHEWDDGIHNGVKEITLVYGRCIHSIQLTYDNNGKHFLAEKHGGIGGTKSAQLQFSDEILISVSGRYCPIVYGGSPVIRSLTFKNNKRTFGPFGVEEGTPFNFMTNGGHIVGFAGKSGWFLDSLKFYLSSRKPRFLKRFQRLFKGFNPLGNKDGEHNMTRGSNGYGWPYDHIQMGPWGGNVGNYWDDGVHSGIKEISVVYNSCIDSIRVTYDNNGQSYRAIKHGGMGGTKSAQIKLRFPDEILKSVSGHYGPVVSGGFPVIRSLTFKSNRRTFGPFGVEEGTRFNVFTDRGQIVGFYGRSGWFLDSIGISLSTPKPKVSQRFKMMFEGFSLHTKFLSSSWYGIPYYVLILLLKLEYTLMHLYFNIMDQSIKLAPWGGNGGHEWDDGVHNGVKEITLVYGRCIHSIQLTYDNNGKHFLAEKHGGIGGTKSAQIKLQFPDEILISVSGHYCPIVYGGSPVIRSLTFKTNKRTFGPFGVEEGTPFNFITNGGHIVGFAGKSGWFLDSLKFYLSSRKPRFLKRLQRFTCINFNITDQSIMLAPWGGNGGHEWDDGVHNGVKEITLVYGRCIHSIQLTYDNNGKHFLAEKHGGIGGTKSAQIKLQFPNEILISVNGHYCPVVYGGSPVIRSLTFKTNKRTLGPFGVEEGTPFNFMTNGGHIVGFVGRSGWFLDSLGFCLSSCKPSIYQRFQIMSKGFNPLAIKNGGQDKIKGPKGYGIIGGP</sequence>
<evidence type="ECO:0000256" key="2">
    <source>
        <dbReference type="ARBA" id="ARBA00022734"/>
    </source>
</evidence>
<feature type="domain" description="Jacalin-type lectin" evidence="3">
    <location>
        <begin position="706"/>
        <end position="848"/>
    </location>
</feature>
<dbReference type="InterPro" id="IPR036404">
    <property type="entry name" value="Jacalin-like_lectin_dom_sf"/>
</dbReference>
<dbReference type="AlphaFoldDB" id="A0A5N6NLD3"/>
<reference evidence="4 5" key="1">
    <citation type="submission" date="2019-05" db="EMBL/GenBank/DDBJ databases">
        <title>Mikania micrantha, genome provides insights into the molecular mechanism of rapid growth.</title>
        <authorList>
            <person name="Liu B."/>
        </authorList>
    </citation>
    <scope>NUCLEOTIDE SEQUENCE [LARGE SCALE GENOMIC DNA]</scope>
    <source>
        <strain evidence="4">NLD-2019</strain>
        <tissue evidence="4">Leaf</tissue>
    </source>
</reference>
<dbReference type="Gene3D" id="2.100.10.30">
    <property type="entry name" value="Jacalin-like lectin domain"/>
    <property type="match status" value="6"/>
</dbReference>